<evidence type="ECO:0000313" key="2">
    <source>
        <dbReference type="EMBL" id="GAQ84172.1"/>
    </source>
</evidence>
<evidence type="ECO:0000313" key="3">
    <source>
        <dbReference type="Proteomes" id="UP000054558"/>
    </source>
</evidence>
<organism evidence="2 3">
    <name type="scientific">Klebsormidium nitens</name>
    <name type="common">Green alga</name>
    <name type="synonym">Ulothrix nitens</name>
    <dbReference type="NCBI Taxonomy" id="105231"/>
    <lineage>
        <taxon>Eukaryota</taxon>
        <taxon>Viridiplantae</taxon>
        <taxon>Streptophyta</taxon>
        <taxon>Klebsormidiophyceae</taxon>
        <taxon>Klebsormidiales</taxon>
        <taxon>Klebsormidiaceae</taxon>
        <taxon>Klebsormidium</taxon>
    </lineage>
</organism>
<protein>
    <submittedName>
        <fullName evidence="2">Uncharacterized protein</fullName>
    </submittedName>
</protein>
<accession>A0A1Y1I2I5</accession>
<feature type="region of interest" description="Disordered" evidence="1">
    <location>
        <begin position="1"/>
        <end position="94"/>
    </location>
</feature>
<sequence length="94" mass="10377">MSLEHVVKGKLKLKGKELPSQGGIKKKKKKSKDQLALVLKEVAEERAGSGGERLEHDGDEAEAGQDEDHRTAAEKNFHKLLGNTKRREAMSQGM</sequence>
<dbReference type="InterPro" id="IPR013865">
    <property type="entry name" value="FAM32A"/>
</dbReference>
<dbReference type="AlphaFoldDB" id="A0A1Y1I2I5"/>
<dbReference type="Proteomes" id="UP000054558">
    <property type="component" value="Unassembled WGS sequence"/>
</dbReference>
<keyword evidence="3" id="KW-1185">Reference proteome</keyword>
<gene>
    <name evidence="2" type="ORF">KFL_001790100</name>
</gene>
<feature type="compositionally biased region" description="Basic and acidic residues" evidence="1">
    <location>
        <begin position="85"/>
        <end position="94"/>
    </location>
</feature>
<name>A0A1Y1I2I5_KLENI</name>
<feature type="compositionally biased region" description="Basic and acidic residues" evidence="1">
    <location>
        <begin position="66"/>
        <end position="77"/>
    </location>
</feature>
<dbReference type="EMBL" id="DF237128">
    <property type="protein sequence ID" value="GAQ84172.1"/>
    <property type="molecule type" value="Genomic_DNA"/>
</dbReference>
<evidence type="ECO:0000256" key="1">
    <source>
        <dbReference type="SAM" id="MobiDB-lite"/>
    </source>
</evidence>
<proteinExistence type="predicted"/>
<feature type="compositionally biased region" description="Basic and acidic residues" evidence="1">
    <location>
        <begin position="41"/>
        <end position="56"/>
    </location>
</feature>
<reference evidence="2 3" key="1">
    <citation type="journal article" date="2014" name="Nat. Commun.">
        <title>Klebsormidium flaccidum genome reveals primary factors for plant terrestrial adaptation.</title>
        <authorList>
            <person name="Hori K."/>
            <person name="Maruyama F."/>
            <person name="Fujisawa T."/>
            <person name="Togashi T."/>
            <person name="Yamamoto N."/>
            <person name="Seo M."/>
            <person name="Sato S."/>
            <person name="Yamada T."/>
            <person name="Mori H."/>
            <person name="Tajima N."/>
            <person name="Moriyama T."/>
            <person name="Ikeuchi M."/>
            <person name="Watanabe M."/>
            <person name="Wada H."/>
            <person name="Kobayashi K."/>
            <person name="Saito M."/>
            <person name="Masuda T."/>
            <person name="Sasaki-Sekimoto Y."/>
            <person name="Mashiguchi K."/>
            <person name="Awai K."/>
            <person name="Shimojima M."/>
            <person name="Masuda S."/>
            <person name="Iwai M."/>
            <person name="Nobusawa T."/>
            <person name="Narise T."/>
            <person name="Kondo S."/>
            <person name="Saito H."/>
            <person name="Sato R."/>
            <person name="Murakawa M."/>
            <person name="Ihara Y."/>
            <person name="Oshima-Yamada Y."/>
            <person name="Ohtaka K."/>
            <person name="Satoh M."/>
            <person name="Sonobe K."/>
            <person name="Ishii M."/>
            <person name="Ohtani R."/>
            <person name="Kanamori-Sato M."/>
            <person name="Honoki R."/>
            <person name="Miyazaki D."/>
            <person name="Mochizuki H."/>
            <person name="Umetsu J."/>
            <person name="Higashi K."/>
            <person name="Shibata D."/>
            <person name="Kamiya Y."/>
            <person name="Sato N."/>
            <person name="Nakamura Y."/>
            <person name="Tabata S."/>
            <person name="Ida S."/>
            <person name="Kurokawa K."/>
            <person name="Ohta H."/>
        </authorList>
    </citation>
    <scope>NUCLEOTIDE SEQUENCE [LARGE SCALE GENOMIC DNA]</scope>
    <source>
        <strain evidence="2 3">NIES-2285</strain>
    </source>
</reference>
<dbReference type="Pfam" id="PF08555">
    <property type="entry name" value="FAM32A"/>
    <property type="match status" value="1"/>
</dbReference>